<feature type="transmembrane region" description="Helical" evidence="1">
    <location>
        <begin position="163"/>
        <end position="185"/>
    </location>
</feature>
<feature type="transmembrane region" description="Helical" evidence="1">
    <location>
        <begin position="35"/>
        <end position="54"/>
    </location>
</feature>
<evidence type="ECO:0000256" key="1">
    <source>
        <dbReference type="HAMAP-Rule" id="MF_02077"/>
    </source>
</evidence>
<keyword evidence="1" id="KW-0133">Cell shape</keyword>
<feature type="transmembrane region" description="Helical" evidence="1">
    <location>
        <begin position="85"/>
        <end position="108"/>
    </location>
</feature>
<keyword evidence="1" id="KW-0961">Cell wall biogenesis/degradation</keyword>
<feature type="transmembrane region" description="Helical" evidence="1">
    <location>
        <begin position="6"/>
        <end position="28"/>
    </location>
</feature>
<protein>
    <recommendedName>
        <fullName evidence="1">Lipid II flippase Amj</fullName>
    </recommendedName>
</protein>
<keyword evidence="1" id="KW-0813">Transport</keyword>
<evidence type="ECO:0000313" key="2">
    <source>
        <dbReference type="EMBL" id="MBP2243063.1"/>
    </source>
</evidence>
<keyword evidence="3" id="KW-1185">Reference proteome</keyword>
<sequence length="272" mass="29691">MEFLTGKVLYIALFILIIHSIETLAYAVRLSGARVKLIASALSLFNMMVIVSRLSNMMQQPFTGGLVDSAPKENALLVVENQYRFIIGASTVGTIIGILLLPTFVALFSRGIIHLSKQGGSVPSLIQKGFTLQYIRRGINHISMPSSTYIKGINFKKIPKRLFFINMMITAVYTIGVLSALYASLIAPERAASTIMASGLINGIATILLTVFVDPKISVMADDVVNGKGNYADLKGISIMMIFSRLLGTILAQFLFIPGAHYIAWASKFFTE</sequence>
<dbReference type="HAMAP" id="MF_02077">
    <property type="entry name" value="Amj_flippase"/>
    <property type="match status" value="1"/>
</dbReference>
<feature type="transmembrane region" description="Helical" evidence="1">
    <location>
        <begin position="246"/>
        <end position="265"/>
    </location>
</feature>
<evidence type="ECO:0000313" key="3">
    <source>
        <dbReference type="Proteomes" id="UP001519293"/>
    </source>
</evidence>
<comment type="similarity">
    <text evidence="1">Belongs to the Amj family.</text>
</comment>
<dbReference type="InterPro" id="IPR021260">
    <property type="entry name" value="Amj"/>
</dbReference>
<reference evidence="2 3" key="1">
    <citation type="submission" date="2021-03" db="EMBL/GenBank/DDBJ databases">
        <title>Genomic Encyclopedia of Type Strains, Phase IV (KMG-IV): sequencing the most valuable type-strain genomes for metagenomic binning, comparative biology and taxonomic classification.</title>
        <authorList>
            <person name="Goeker M."/>
        </authorList>
    </citation>
    <scope>NUCLEOTIDE SEQUENCE [LARGE SCALE GENOMIC DNA]</scope>
    <source>
        <strain evidence="2 3">DSM 26675</strain>
    </source>
</reference>
<comment type="pathway">
    <text evidence="1">Cell wall biogenesis; peptidoglycan biosynthesis.</text>
</comment>
<gene>
    <name evidence="1" type="primary">amj</name>
    <name evidence="2" type="ORF">J2Z40_003651</name>
</gene>
<comment type="caution">
    <text evidence="2">The sequence shown here is derived from an EMBL/GenBank/DDBJ whole genome shotgun (WGS) entry which is preliminary data.</text>
</comment>
<accession>A0ABS4RJK5</accession>
<keyword evidence="1" id="KW-1133">Transmembrane helix</keyword>
<dbReference type="EMBL" id="JAGIKZ010000033">
    <property type="protein sequence ID" value="MBP2243063.1"/>
    <property type="molecule type" value="Genomic_DNA"/>
</dbReference>
<keyword evidence="1" id="KW-0573">Peptidoglycan synthesis</keyword>
<dbReference type="Proteomes" id="UP001519293">
    <property type="component" value="Unassembled WGS sequence"/>
</dbReference>
<organism evidence="2 3">
    <name type="scientific">Cytobacillus eiseniae</name>
    <dbReference type="NCBI Taxonomy" id="762947"/>
    <lineage>
        <taxon>Bacteria</taxon>
        <taxon>Bacillati</taxon>
        <taxon>Bacillota</taxon>
        <taxon>Bacilli</taxon>
        <taxon>Bacillales</taxon>
        <taxon>Bacillaceae</taxon>
        <taxon>Cytobacillus</taxon>
    </lineage>
</organism>
<keyword evidence="1" id="KW-0812">Transmembrane</keyword>
<feature type="transmembrane region" description="Helical" evidence="1">
    <location>
        <begin position="191"/>
        <end position="213"/>
    </location>
</feature>
<keyword evidence="1" id="KW-0472">Membrane</keyword>
<proteinExistence type="inferred from homology"/>
<name>A0ABS4RJK5_9BACI</name>
<comment type="subcellular location">
    <subcellularLocation>
        <location evidence="1">Cell membrane</location>
        <topology evidence="1">Multi-pass membrane protein</topology>
    </subcellularLocation>
</comment>
<keyword evidence="1" id="KW-1003">Cell membrane</keyword>
<comment type="function">
    <text evidence="1">Involved in peptidoglycan biosynthesis. Transports lipid-linked peptidoglycan precursors from the inner to the outer leaflet of the cytoplasmic membrane.</text>
</comment>
<dbReference type="RefSeq" id="WP_066392094.1">
    <property type="nucleotide sequence ID" value="NZ_JAGIKZ010000033.1"/>
</dbReference>
<dbReference type="Pfam" id="PF10997">
    <property type="entry name" value="Amj"/>
    <property type="match status" value="1"/>
</dbReference>